<dbReference type="AlphaFoldDB" id="A0A9D3Z5R0"/>
<organism evidence="1 2">
    <name type="scientific">Dreissena polymorpha</name>
    <name type="common">Zebra mussel</name>
    <name type="synonym">Mytilus polymorpha</name>
    <dbReference type="NCBI Taxonomy" id="45954"/>
    <lineage>
        <taxon>Eukaryota</taxon>
        <taxon>Metazoa</taxon>
        <taxon>Spiralia</taxon>
        <taxon>Lophotrochozoa</taxon>
        <taxon>Mollusca</taxon>
        <taxon>Bivalvia</taxon>
        <taxon>Autobranchia</taxon>
        <taxon>Heteroconchia</taxon>
        <taxon>Euheterodonta</taxon>
        <taxon>Imparidentia</taxon>
        <taxon>Neoheterodontei</taxon>
        <taxon>Myida</taxon>
        <taxon>Dreissenoidea</taxon>
        <taxon>Dreissenidae</taxon>
        <taxon>Dreissena</taxon>
    </lineage>
</organism>
<evidence type="ECO:0000313" key="1">
    <source>
        <dbReference type="EMBL" id="KAH3710699.1"/>
    </source>
</evidence>
<evidence type="ECO:0000313" key="2">
    <source>
        <dbReference type="Proteomes" id="UP000828390"/>
    </source>
</evidence>
<comment type="caution">
    <text evidence="1">The sequence shown here is derived from an EMBL/GenBank/DDBJ whole genome shotgun (WGS) entry which is preliminary data.</text>
</comment>
<protein>
    <submittedName>
        <fullName evidence="1">Uncharacterized protein</fullName>
    </submittedName>
</protein>
<dbReference type="Proteomes" id="UP000828390">
    <property type="component" value="Unassembled WGS sequence"/>
</dbReference>
<proteinExistence type="predicted"/>
<dbReference type="EMBL" id="JAIWYP010000014">
    <property type="protein sequence ID" value="KAH3710699.1"/>
    <property type="molecule type" value="Genomic_DNA"/>
</dbReference>
<reference evidence="1" key="1">
    <citation type="journal article" date="2019" name="bioRxiv">
        <title>The Genome of the Zebra Mussel, Dreissena polymorpha: A Resource for Invasive Species Research.</title>
        <authorList>
            <person name="McCartney M.A."/>
            <person name="Auch B."/>
            <person name="Kono T."/>
            <person name="Mallez S."/>
            <person name="Zhang Y."/>
            <person name="Obille A."/>
            <person name="Becker A."/>
            <person name="Abrahante J.E."/>
            <person name="Garbe J."/>
            <person name="Badalamenti J.P."/>
            <person name="Herman A."/>
            <person name="Mangelson H."/>
            <person name="Liachko I."/>
            <person name="Sullivan S."/>
            <person name="Sone E.D."/>
            <person name="Koren S."/>
            <person name="Silverstein K.A.T."/>
            <person name="Beckman K.B."/>
            <person name="Gohl D.M."/>
        </authorList>
    </citation>
    <scope>NUCLEOTIDE SEQUENCE</scope>
    <source>
        <strain evidence="1">Duluth1</strain>
        <tissue evidence="1">Whole animal</tissue>
    </source>
</reference>
<accession>A0A9D3Z5R0</accession>
<reference evidence="1" key="2">
    <citation type="submission" date="2020-11" db="EMBL/GenBank/DDBJ databases">
        <authorList>
            <person name="McCartney M.A."/>
            <person name="Auch B."/>
            <person name="Kono T."/>
            <person name="Mallez S."/>
            <person name="Becker A."/>
            <person name="Gohl D.M."/>
            <person name="Silverstein K.A.T."/>
            <person name="Koren S."/>
            <person name="Bechman K.B."/>
            <person name="Herman A."/>
            <person name="Abrahante J.E."/>
            <person name="Garbe J."/>
        </authorList>
    </citation>
    <scope>NUCLEOTIDE SEQUENCE</scope>
    <source>
        <strain evidence="1">Duluth1</strain>
        <tissue evidence="1">Whole animal</tissue>
    </source>
</reference>
<gene>
    <name evidence="1" type="ORF">DPMN_070191</name>
</gene>
<name>A0A9D3Z5R0_DREPO</name>
<keyword evidence="2" id="KW-1185">Reference proteome</keyword>
<sequence>MIQHAQIKFLQEEFAALLVGGQFESSTAKNSGPCRKTRLVLTRIRSKPFEQRQRCRQRVVPREDSREPLHEQTRLFPDPRVDVTVTDSGVLSTAGRRTCSSPLRIDSSRDDNQGKIATRRTLIREISVPFVVTADLYV</sequence>